<reference evidence="3 4" key="1">
    <citation type="journal article" date="2014" name="Nat. Commun.">
        <title>Klebsormidium flaccidum genome reveals primary factors for plant terrestrial adaptation.</title>
        <authorList>
            <person name="Hori K."/>
            <person name="Maruyama F."/>
            <person name="Fujisawa T."/>
            <person name="Togashi T."/>
            <person name="Yamamoto N."/>
            <person name="Seo M."/>
            <person name="Sato S."/>
            <person name="Yamada T."/>
            <person name="Mori H."/>
            <person name="Tajima N."/>
            <person name="Moriyama T."/>
            <person name="Ikeuchi M."/>
            <person name="Watanabe M."/>
            <person name="Wada H."/>
            <person name="Kobayashi K."/>
            <person name="Saito M."/>
            <person name="Masuda T."/>
            <person name="Sasaki-Sekimoto Y."/>
            <person name="Mashiguchi K."/>
            <person name="Awai K."/>
            <person name="Shimojima M."/>
            <person name="Masuda S."/>
            <person name="Iwai M."/>
            <person name="Nobusawa T."/>
            <person name="Narise T."/>
            <person name="Kondo S."/>
            <person name="Saito H."/>
            <person name="Sato R."/>
            <person name="Murakawa M."/>
            <person name="Ihara Y."/>
            <person name="Oshima-Yamada Y."/>
            <person name="Ohtaka K."/>
            <person name="Satoh M."/>
            <person name="Sonobe K."/>
            <person name="Ishii M."/>
            <person name="Ohtani R."/>
            <person name="Kanamori-Sato M."/>
            <person name="Honoki R."/>
            <person name="Miyazaki D."/>
            <person name="Mochizuki H."/>
            <person name="Umetsu J."/>
            <person name="Higashi K."/>
            <person name="Shibata D."/>
            <person name="Kamiya Y."/>
            <person name="Sato N."/>
            <person name="Nakamura Y."/>
            <person name="Tabata S."/>
            <person name="Ida S."/>
            <person name="Kurokawa K."/>
            <person name="Ohta H."/>
        </authorList>
    </citation>
    <scope>NUCLEOTIDE SEQUENCE [LARGE SCALE GENOMIC DNA]</scope>
    <source>
        <strain evidence="3 4">NIES-2285</strain>
    </source>
</reference>
<evidence type="ECO:0000259" key="2">
    <source>
        <dbReference type="Pfam" id="PF12436"/>
    </source>
</evidence>
<accession>A0A1Y1HMB4</accession>
<evidence type="ECO:0000313" key="3">
    <source>
        <dbReference type="EMBL" id="GAQ78339.1"/>
    </source>
</evidence>
<dbReference type="InterPro" id="IPR024729">
    <property type="entry name" value="USP7_ICP0-binding_dom"/>
</dbReference>
<name>A0A1Y1HMB4_KLENI</name>
<dbReference type="GO" id="GO:0140096">
    <property type="term" value="F:catalytic activity, acting on a protein"/>
    <property type="evidence" value="ECO:0007669"/>
    <property type="project" value="UniProtKB-ARBA"/>
</dbReference>
<dbReference type="STRING" id="105231.A0A1Y1HMB4"/>
<proteinExistence type="predicted"/>
<dbReference type="AlphaFoldDB" id="A0A1Y1HMB4"/>
<protein>
    <recommendedName>
        <fullName evidence="2">Ubiquitin carboxyl-terminal hydrolase 7 ICP0-binding domain-containing protein</fullName>
    </recommendedName>
</protein>
<dbReference type="Gene3D" id="3.10.20.90">
    <property type="entry name" value="Phosphatidylinositol 3-kinase Catalytic Subunit, Chain A, domain 1"/>
    <property type="match status" value="1"/>
</dbReference>
<keyword evidence="4" id="KW-1185">Reference proteome</keyword>
<dbReference type="Proteomes" id="UP000054558">
    <property type="component" value="Unassembled WGS sequence"/>
</dbReference>
<organism evidence="3 4">
    <name type="scientific">Klebsormidium nitens</name>
    <name type="common">Green alga</name>
    <name type="synonym">Ulothrix nitens</name>
    <dbReference type="NCBI Taxonomy" id="105231"/>
    <lineage>
        <taxon>Eukaryota</taxon>
        <taxon>Viridiplantae</taxon>
        <taxon>Streptophyta</taxon>
        <taxon>Klebsormidiophyceae</taxon>
        <taxon>Klebsormidiales</taxon>
        <taxon>Klebsormidiaceae</taxon>
        <taxon>Klebsormidium</taxon>
    </lineage>
</organism>
<keyword evidence="1" id="KW-0833">Ubl conjugation pathway</keyword>
<evidence type="ECO:0000256" key="1">
    <source>
        <dbReference type="ARBA" id="ARBA00022786"/>
    </source>
</evidence>
<sequence length="116" mass="13620">MTFFSSSNCLISRTKHWIRGEHVRKRTGTVASYSQPILKLAGTQPIYDYKLFEEVRMMPEIMCEELHQGTTFEDLQLEDGDFVCIQKWVKQSDKVQNFNLLAFFEAVKTKIFQKAF</sequence>
<evidence type="ECO:0000313" key="4">
    <source>
        <dbReference type="Proteomes" id="UP000054558"/>
    </source>
</evidence>
<feature type="domain" description="Ubiquitin carboxyl-terminal hydrolase 7 ICP0-binding" evidence="2">
    <location>
        <begin position="20"/>
        <end position="109"/>
    </location>
</feature>
<gene>
    <name evidence="3" type="ORF">KFL_000110360</name>
</gene>
<dbReference type="EMBL" id="DF236960">
    <property type="protein sequence ID" value="GAQ78339.1"/>
    <property type="molecule type" value="Genomic_DNA"/>
</dbReference>
<dbReference type="Pfam" id="PF12436">
    <property type="entry name" value="USP7_ICP0_bdg"/>
    <property type="match status" value="1"/>
</dbReference>